<gene>
    <name evidence="1" type="ORF">C5167_022456</name>
</gene>
<name>A0A4Y7JIV5_PAPSO</name>
<dbReference type="Gramene" id="RZC60697">
    <property type="protein sequence ID" value="RZC60697"/>
    <property type="gene ID" value="C5167_022456"/>
</dbReference>
<dbReference type="Proteomes" id="UP000316621">
    <property type="component" value="Chromosome 5"/>
</dbReference>
<sequence>MHFQTIETHFYSRKVFVVDPKQHLSGLDFDPSKHVTIPTVEKRVASHNSKVGKIAEPHDYHHEIAMLHEKFDHSRSSNHSIELLRSLLLKYN</sequence>
<proteinExistence type="predicted"/>
<reference evidence="1 2" key="1">
    <citation type="journal article" date="2018" name="Science">
        <title>The opium poppy genome and morphinan production.</title>
        <authorList>
            <person name="Guo L."/>
            <person name="Winzer T."/>
            <person name="Yang X."/>
            <person name="Li Y."/>
            <person name="Ning Z."/>
            <person name="He Z."/>
            <person name="Teodor R."/>
            <person name="Lu Y."/>
            <person name="Bowser T.A."/>
            <person name="Graham I.A."/>
            <person name="Ye K."/>
        </authorList>
    </citation>
    <scope>NUCLEOTIDE SEQUENCE [LARGE SCALE GENOMIC DNA]</scope>
    <source>
        <strain evidence="2">cv. HN1</strain>
        <tissue evidence="1">Leaves</tissue>
    </source>
</reference>
<accession>A0A4Y7JIV5</accession>
<keyword evidence="2" id="KW-1185">Reference proteome</keyword>
<organism evidence="1 2">
    <name type="scientific">Papaver somniferum</name>
    <name type="common">Opium poppy</name>
    <dbReference type="NCBI Taxonomy" id="3469"/>
    <lineage>
        <taxon>Eukaryota</taxon>
        <taxon>Viridiplantae</taxon>
        <taxon>Streptophyta</taxon>
        <taxon>Embryophyta</taxon>
        <taxon>Tracheophyta</taxon>
        <taxon>Spermatophyta</taxon>
        <taxon>Magnoliopsida</taxon>
        <taxon>Ranunculales</taxon>
        <taxon>Papaveraceae</taxon>
        <taxon>Papaveroideae</taxon>
        <taxon>Papaver</taxon>
    </lineage>
</organism>
<evidence type="ECO:0000313" key="2">
    <source>
        <dbReference type="Proteomes" id="UP000316621"/>
    </source>
</evidence>
<protein>
    <submittedName>
        <fullName evidence="1">Uncharacterized protein</fullName>
    </submittedName>
</protein>
<dbReference type="EMBL" id="CM010719">
    <property type="protein sequence ID" value="RZC60697.1"/>
    <property type="molecule type" value="Genomic_DNA"/>
</dbReference>
<evidence type="ECO:0000313" key="1">
    <source>
        <dbReference type="EMBL" id="RZC60697.1"/>
    </source>
</evidence>
<dbReference type="AlphaFoldDB" id="A0A4Y7JIV5"/>